<dbReference type="Gene3D" id="1.10.600.10">
    <property type="entry name" value="Farnesyl Diphosphate Synthase"/>
    <property type="match status" value="1"/>
</dbReference>
<proteinExistence type="inferred from homology"/>
<comment type="cofactor">
    <cofactor evidence="1">
        <name>Mg(2+)</name>
        <dbReference type="ChEBI" id="CHEBI:18420"/>
    </cofactor>
</comment>
<dbReference type="InterPro" id="IPR008949">
    <property type="entry name" value="Isoprenoid_synthase_dom_sf"/>
</dbReference>
<dbReference type="GO" id="GO:0005737">
    <property type="term" value="C:cytoplasm"/>
    <property type="evidence" value="ECO:0007669"/>
    <property type="project" value="TreeGrafter"/>
</dbReference>
<evidence type="ECO:0000256" key="3">
    <source>
        <dbReference type="ARBA" id="ARBA00022723"/>
    </source>
</evidence>
<dbReference type="GO" id="GO:0046872">
    <property type="term" value="F:metal ion binding"/>
    <property type="evidence" value="ECO:0007669"/>
    <property type="project" value="UniProtKB-KW"/>
</dbReference>
<dbReference type="InterPro" id="IPR033749">
    <property type="entry name" value="Polyprenyl_synt_CS"/>
</dbReference>
<dbReference type="AlphaFoldDB" id="A0A2T9Y1K7"/>
<evidence type="ECO:0000256" key="5">
    <source>
        <dbReference type="RuleBase" id="RU004466"/>
    </source>
</evidence>
<accession>A0A2T9Y1K7</accession>
<protein>
    <recommendedName>
        <fullName evidence="8">Farnesyl diphosphate synthase</fullName>
    </recommendedName>
</protein>
<keyword evidence="3" id="KW-0479">Metal-binding</keyword>
<keyword evidence="4" id="KW-0460">Magnesium</keyword>
<dbReference type="PANTHER" id="PTHR11525:SF0">
    <property type="entry name" value="FARNESYL PYROPHOSPHATE SYNTHASE"/>
    <property type="match status" value="1"/>
</dbReference>
<dbReference type="OrthoDB" id="10257492at2759"/>
<dbReference type="GO" id="GO:0004337">
    <property type="term" value="F:(2E,6E)-farnesyl diphosphate synthase activity"/>
    <property type="evidence" value="ECO:0007669"/>
    <property type="project" value="TreeGrafter"/>
</dbReference>
<dbReference type="STRING" id="133385.A0A2T9Y1K7"/>
<dbReference type="SFLD" id="SFLDS00005">
    <property type="entry name" value="Isoprenoid_Synthase_Type_I"/>
    <property type="match status" value="1"/>
</dbReference>
<evidence type="ECO:0000313" key="7">
    <source>
        <dbReference type="Proteomes" id="UP000245383"/>
    </source>
</evidence>
<keyword evidence="7" id="KW-1185">Reference proteome</keyword>
<gene>
    <name evidence="6" type="ORF">BB561_006781</name>
</gene>
<dbReference type="PROSITE" id="PS00444">
    <property type="entry name" value="POLYPRENYL_SYNTHASE_2"/>
    <property type="match status" value="1"/>
</dbReference>
<comment type="caution">
    <text evidence="6">The sequence shown here is derived from an EMBL/GenBank/DDBJ whole genome shotgun (WGS) entry which is preliminary data.</text>
</comment>
<dbReference type="EMBL" id="MBFR01000705">
    <property type="protein sequence ID" value="PVU86236.1"/>
    <property type="molecule type" value="Genomic_DNA"/>
</dbReference>
<keyword evidence="2 5" id="KW-0808">Transferase</keyword>
<dbReference type="SUPFAM" id="SSF48576">
    <property type="entry name" value="Terpenoid synthases"/>
    <property type="match status" value="1"/>
</dbReference>
<comment type="similarity">
    <text evidence="5">Belongs to the FPP/GGPP synthase family.</text>
</comment>
<evidence type="ECO:0000256" key="1">
    <source>
        <dbReference type="ARBA" id="ARBA00001946"/>
    </source>
</evidence>
<dbReference type="InterPro" id="IPR039702">
    <property type="entry name" value="FPS1-like"/>
</dbReference>
<evidence type="ECO:0000313" key="6">
    <source>
        <dbReference type="EMBL" id="PVU86236.1"/>
    </source>
</evidence>
<organism evidence="6 7">
    <name type="scientific">Smittium simulii</name>
    <dbReference type="NCBI Taxonomy" id="133385"/>
    <lineage>
        <taxon>Eukaryota</taxon>
        <taxon>Fungi</taxon>
        <taxon>Fungi incertae sedis</taxon>
        <taxon>Zoopagomycota</taxon>
        <taxon>Kickxellomycotina</taxon>
        <taxon>Harpellomycetes</taxon>
        <taxon>Harpellales</taxon>
        <taxon>Legeriomycetaceae</taxon>
        <taxon>Smittium</taxon>
    </lineage>
</organism>
<reference evidence="6 7" key="1">
    <citation type="journal article" date="2018" name="MBio">
        <title>Comparative Genomics Reveals the Core Gene Toolbox for the Fungus-Insect Symbiosis.</title>
        <authorList>
            <person name="Wang Y."/>
            <person name="Stata M."/>
            <person name="Wang W."/>
            <person name="Stajich J.E."/>
            <person name="White M.M."/>
            <person name="Moncalvo J.M."/>
        </authorList>
    </citation>
    <scope>NUCLEOTIDE SEQUENCE [LARGE SCALE GENOMIC DNA]</scope>
    <source>
        <strain evidence="6 7">SWE-8-4</strain>
    </source>
</reference>
<dbReference type="InterPro" id="IPR000092">
    <property type="entry name" value="Polyprenyl_synt"/>
</dbReference>
<dbReference type="CDD" id="cd00685">
    <property type="entry name" value="Trans_IPPS_HT"/>
    <property type="match status" value="1"/>
</dbReference>
<dbReference type="PROSITE" id="PS00723">
    <property type="entry name" value="POLYPRENYL_SYNTHASE_1"/>
    <property type="match status" value="1"/>
</dbReference>
<evidence type="ECO:0000256" key="2">
    <source>
        <dbReference type="ARBA" id="ARBA00022679"/>
    </source>
</evidence>
<evidence type="ECO:0008006" key="8">
    <source>
        <dbReference type="Google" id="ProtNLM"/>
    </source>
</evidence>
<dbReference type="GO" id="GO:0004161">
    <property type="term" value="F:dimethylallyltranstransferase activity"/>
    <property type="evidence" value="ECO:0007669"/>
    <property type="project" value="TreeGrafter"/>
</dbReference>
<name>A0A2T9Y1K7_9FUNG</name>
<sequence>MDSESSYNAFTSYYPRLELDIKNDLLNFEATPEMIERILPGTDFNDSLQEQAIILGWCVELLQAFFLVADDIMDDSPMRRGKPSWFKTPGIGMIAINDSFIIEAVIYRLIKKHFRSASYYIDLVELFQEVTFQTELGQMVDLTTAPEHVDLSKFSIENHTFIVKYKTAFYSFYLPVALSFLICNMDSINPAFAIAKEILVPMGVYFQVQDDYLDLYGDVNITGKVGTDIEDNKCSWLVIKALEICTPEQRSVIETHYGRKSSSDIAIVKQVYDQIDLKSVYLSYSAETELKLSNQIKNIDPSIVNPQVFEIFLKKISNRQK</sequence>
<evidence type="ECO:0000256" key="4">
    <source>
        <dbReference type="ARBA" id="ARBA00022842"/>
    </source>
</evidence>
<dbReference type="GO" id="GO:0045337">
    <property type="term" value="P:farnesyl diphosphate biosynthetic process"/>
    <property type="evidence" value="ECO:0007669"/>
    <property type="project" value="TreeGrafter"/>
</dbReference>
<dbReference type="Proteomes" id="UP000245383">
    <property type="component" value="Unassembled WGS sequence"/>
</dbReference>
<dbReference type="Pfam" id="PF00348">
    <property type="entry name" value="polyprenyl_synt"/>
    <property type="match status" value="1"/>
</dbReference>
<dbReference type="PANTHER" id="PTHR11525">
    <property type="entry name" value="FARNESYL-PYROPHOSPHATE SYNTHETASE"/>
    <property type="match status" value="1"/>
</dbReference>